<protein>
    <submittedName>
        <fullName evidence="2">Uncharacterized protein</fullName>
    </submittedName>
</protein>
<dbReference type="AlphaFoldDB" id="A0A8H3IQ57"/>
<proteinExistence type="predicted"/>
<dbReference type="OrthoDB" id="5276872at2759"/>
<gene>
    <name evidence="2" type="ORF">HETSPECPRED_010267</name>
</gene>
<accession>A0A8H3IQ57</accession>
<reference evidence="2" key="1">
    <citation type="submission" date="2021-03" db="EMBL/GenBank/DDBJ databases">
        <authorList>
            <person name="Tagirdzhanova G."/>
        </authorList>
    </citation>
    <scope>NUCLEOTIDE SEQUENCE</scope>
</reference>
<dbReference type="Proteomes" id="UP000664521">
    <property type="component" value="Unassembled WGS sequence"/>
</dbReference>
<name>A0A8H3IQ57_9LECA</name>
<feature type="region of interest" description="Disordered" evidence="1">
    <location>
        <begin position="18"/>
        <end position="37"/>
    </location>
</feature>
<sequence length="242" mass="27362">MAAPYDYDDLQEESIRSLEALNNKHDPSGKLNELRLPPYRMRQQASRPKFYDPSQHSSTPRLSVTIDGGSLMNLDVPYQVQVKLHHHANPAGNPQNRPVTLSWKDTALEKISDTEISPWLFLHHAEGSAKLKELDDGNNGPGFAQMNESEEHPEISDANGFFSLAVDETKVIWVELKYTGDGLQLQRGQKYSFGFRGSRVHWWKWGSMDELKGQQKEESTGDSKFVTIPATNLIEVYAATLH</sequence>
<dbReference type="EMBL" id="CAJPDS010000090">
    <property type="protein sequence ID" value="CAF9936232.1"/>
    <property type="molecule type" value="Genomic_DNA"/>
</dbReference>
<evidence type="ECO:0000313" key="3">
    <source>
        <dbReference type="Proteomes" id="UP000664521"/>
    </source>
</evidence>
<comment type="caution">
    <text evidence="2">The sequence shown here is derived from an EMBL/GenBank/DDBJ whole genome shotgun (WGS) entry which is preliminary data.</text>
</comment>
<evidence type="ECO:0000313" key="2">
    <source>
        <dbReference type="EMBL" id="CAF9936232.1"/>
    </source>
</evidence>
<keyword evidence="3" id="KW-1185">Reference proteome</keyword>
<evidence type="ECO:0000256" key="1">
    <source>
        <dbReference type="SAM" id="MobiDB-lite"/>
    </source>
</evidence>
<organism evidence="2 3">
    <name type="scientific">Heterodermia speciosa</name>
    <dbReference type="NCBI Taxonomy" id="116794"/>
    <lineage>
        <taxon>Eukaryota</taxon>
        <taxon>Fungi</taxon>
        <taxon>Dikarya</taxon>
        <taxon>Ascomycota</taxon>
        <taxon>Pezizomycotina</taxon>
        <taxon>Lecanoromycetes</taxon>
        <taxon>OSLEUM clade</taxon>
        <taxon>Lecanoromycetidae</taxon>
        <taxon>Caliciales</taxon>
        <taxon>Physciaceae</taxon>
        <taxon>Heterodermia</taxon>
    </lineage>
</organism>